<evidence type="ECO:0000256" key="1">
    <source>
        <dbReference type="SAM" id="MobiDB-lite"/>
    </source>
</evidence>
<proteinExistence type="predicted"/>
<dbReference type="SMART" id="SM00609">
    <property type="entry name" value="VIT"/>
    <property type="match status" value="1"/>
</dbReference>
<comment type="caution">
    <text evidence="4">The sequence shown here is derived from an EMBL/GenBank/DDBJ whole genome shotgun (WGS) entry which is preliminary data.</text>
</comment>
<evidence type="ECO:0000259" key="2">
    <source>
        <dbReference type="PROSITE" id="PS50234"/>
    </source>
</evidence>
<evidence type="ECO:0000259" key="3">
    <source>
        <dbReference type="PROSITE" id="PS51468"/>
    </source>
</evidence>
<keyword evidence="5" id="KW-1185">Reference proteome</keyword>
<dbReference type="AlphaFoldDB" id="A0AAD9H5X5"/>
<reference evidence="4" key="1">
    <citation type="submission" date="2021-06" db="EMBL/GenBank/DDBJ databases">
        <title>Comparative genomics, transcriptomics and evolutionary studies reveal genomic signatures of adaptation to plant cell wall in hemibiotrophic fungi.</title>
        <authorList>
            <consortium name="DOE Joint Genome Institute"/>
            <person name="Baroncelli R."/>
            <person name="Diaz J.F."/>
            <person name="Benocci T."/>
            <person name="Peng M."/>
            <person name="Battaglia E."/>
            <person name="Haridas S."/>
            <person name="Andreopoulos W."/>
            <person name="Labutti K."/>
            <person name="Pangilinan J."/>
            <person name="Floch G.L."/>
            <person name="Makela M.R."/>
            <person name="Henrissat B."/>
            <person name="Grigoriev I.V."/>
            <person name="Crouch J.A."/>
            <person name="De Vries R.P."/>
            <person name="Sukno S.A."/>
            <person name="Thon M.R."/>
        </authorList>
    </citation>
    <scope>NUCLEOTIDE SEQUENCE</scope>
    <source>
        <strain evidence="4">MAFF235873</strain>
    </source>
</reference>
<gene>
    <name evidence="4" type="ORF">LX32DRAFT_601715</name>
</gene>
<evidence type="ECO:0000313" key="5">
    <source>
        <dbReference type="Proteomes" id="UP001232148"/>
    </source>
</evidence>
<dbReference type="InterPro" id="IPR002035">
    <property type="entry name" value="VWF_A"/>
</dbReference>
<evidence type="ECO:0000313" key="4">
    <source>
        <dbReference type="EMBL" id="KAK2023030.1"/>
    </source>
</evidence>
<dbReference type="SMART" id="SM00327">
    <property type="entry name" value="VWA"/>
    <property type="match status" value="1"/>
</dbReference>
<dbReference type="PANTHER" id="PTHR45737">
    <property type="entry name" value="VON WILLEBRAND FACTOR A DOMAIN-CONTAINING PROTEIN 5A"/>
    <property type="match status" value="1"/>
</dbReference>
<dbReference type="Pfam" id="PF08487">
    <property type="entry name" value="VIT"/>
    <property type="match status" value="1"/>
</dbReference>
<sequence length="611" mass="67513">MAASNGPGPLSQSSSQQLPTPASPIQPDVSDECLPLLKVSAEVLVDGNVARTSLSQRFSNTSKESIDEARYTFPLYDSAVVVAFTCTIGEEKEITGKVQARDEARKSFKKAVDKLETAALLEEHTPEIFETVIGNIPAKTYVSVQVEYVHELKASIIDDGEEVLEAIIPMSIAPRYGGLGGVEQRTNSDTKMNDEGLEIVVKVSDSIKVKRIHCNHCVDIEENVPVTSTRVASLFELGKAKEKEPTSTATGITQTIARYASYTAIMDEDFIISIENHPSHPIRSRAVLSPPDEDGHAALMVSLKTAEVFKNEARADRFDGEIIFLLDRSGSMDDLPSSGSFWRTFQRNRSKISTLREAMSVSLASLPKTCHFNIVSFGNDTELLWKQSKPYTQHSLDYARNYSNGLRADLGGTNLCHALKGVVDSRRSEATSTQIILVTDGEVEPEDVLVYVWEARQKLGDKIRFFALGIGYNVPHRLINKIGDFGGGYGEVVDIKEKPQWADRLSLMLSSGIMPKTWTCEIDLGPGFERQSLLCQEFGKNSSEKQEYAKSKVIPFIQAPYPMPPLHPFAFRSIYFLIDVRAGDAPTQVILKATADQTKVKSEHTLLIEKT</sequence>
<accession>A0AAD9H5X5</accession>
<feature type="non-terminal residue" evidence="4">
    <location>
        <position position="611"/>
    </location>
</feature>
<protein>
    <submittedName>
        <fullName evidence="4">von Willebrand domain-containing protein</fullName>
    </submittedName>
</protein>
<name>A0AAD9H5X5_9PEZI</name>
<dbReference type="PANTHER" id="PTHR45737:SF4">
    <property type="entry name" value="VON WILLEBRAND DOMAIN PROTEIN (AFU_ORTHOLOGUE AFUA_4G01160)"/>
    <property type="match status" value="1"/>
</dbReference>
<dbReference type="PROSITE" id="PS50234">
    <property type="entry name" value="VWFA"/>
    <property type="match status" value="1"/>
</dbReference>
<feature type="domain" description="VWFA" evidence="2">
    <location>
        <begin position="321"/>
        <end position="513"/>
    </location>
</feature>
<dbReference type="InterPro" id="IPR036465">
    <property type="entry name" value="vWFA_dom_sf"/>
</dbReference>
<dbReference type="Proteomes" id="UP001232148">
    <property type="component" value="Unassembled WGS sequence"/>
</dbReference>
<dbReference type="Gene3D" id="3.40.50.410">
    <property type="entry name" value="von Willebrand factor, type A domain"/>
    <property type="match status" value="1"/>
</dbReference>
<feature type="region of interest" description="Disordered" evidence="1">
    <location>
        <begin position="1"/>
        <end position="27"/>
    </location>
</feature>
<dbReference type="SUPFAM" id="SSF53300">
    <property type="entry name" value="vWA-like"/>
    <property type="match status" value="1"/>
</dbReference>
<dbReference type="Pfam" id="PF13768">
    <property type="entry name" value="VWA_3"/>
    <property type="match status" value="1"/>
</dbReference>
<feature type="domain" description="VIT" evidence="3">
    <location>
        <begin position="20"/>
        <end position="150"/>
    </location>
</feature>
<dbReference type="PROSITE" id="PS51468">
    <property type="entry name" value="VIT"/>
    <property type="match status" value="1"/>
</dbReference>
<dbReference type="InterPro" id="IPR013694">
    <property type="entry name" value="VIT"/>
</dbReference>
<feature type="compositionally biased region" description="Low complexity" evidence="1">
    <location>
        <begin position="1"/>
        <end position="20"/>
    </location>
</feature>
<dbReference type="EMBL" id="MU843016">
    <property type="protein sequence ID" value="KAK2023030.1"/>
    <property type="molecule type" value="Genomic_DNA"/>
</dbReference>
<organism evidence="4 5">
    <name type="scientific">Colletotrichum zoysiae</name>
    <dbReference type="NCBI Taxonomy" id="1216348"/>
    <lineage>
        <taxon>Eukaryota</taxon>
        <taxon>Fungi</taxon>
        <taxon>Dikarya</taxon>
        <taxon>Ascomycota</taxon>
        <taxon>Pezizomycotina</taxon>
        <taxon>Sordariomycetes</taxon>
        <taxon>Hypocreomycetidae</taxon>
        <taxon>Glomerellales</taxon>
        <taxon>Glomerellaceae</taxon>
        <taxon>Colletotrichum</taxon>
        <taxon>Colletotrichum graminicola species complex</taxon>
    </lineage>
</organism>